<comment type="caution">
    <text evidence="2">The sequence shown here is derived from an EMBL/GenBank/DDBJ whole genome shotgun (WGS) entry which is preliminary data.</text>
</comment>
<keyword evidence="1" id="KW-0472">Membrane</keyword>
<protein>
    <submittedName>
        <fullName evidence="2">Uncharacterized protein</fullName>
    </submittedName>
</protein>
<evidence type="ECO:0000313" key="3">
    <source>
        <dbReference type="Proteomes" id="UP000004393"/>
    </source>
</evidence>
<keyword evidence="3" id="KW-1185">Reference proteome</keyword>
<proteinExistence type="predicted"/>
<organism evidence="2 3">
    <name type="scientific">Enterococcus saccharolyticus 30_1</name>
    <dbReference type="NCBI Taxonomy" id="742813"/>
    <lineage>
        <taxon>Bacteria</taxon>
        <taxon>Bacillati</taxon>
        <taxon>Bacillota</taxon>
        <taxon>Bacilli</taxon>
        <taxon>Lactobacillales</taxon>
        <taxon>Enterococcaceae</taxon>
        <taxon>Enterococcus</taxon>
    </lineage>
</organism>
<reference evidence="2 3" key="1">
    <citation type="submission" date="2011-10" db="EMBL/GenBank/DDBJ databases">
        <title>The Genome Sequence of Enterococcus saccharolyticus 30_1.</title>
        <authorList>
            <consortium name="The Broad Institute Genome Sequencing Platform"/>
            <person name="Earl A."/>
            <person name="Ward D."/>
            <person name="Feldgarden M."/>
            <person name="Gevers D."/>
            <person name="Daigneault M."/>
            <person name="Strauss J."/>
            <person name="Allen-Vercoe E."/>
            <person name="Young S.K."/>
            <person name="Zeng Q."/>
            <person name="Gargeya S."/>
            <person name="Fitzgerald M."/>
            <person name="Haas B."/>
            <person name="Abouelleil A."/>
            <person name="Alvarado L."/>
            <person name="Arachchi H.M."/>
            <person name="Berlin A."/>
            <person name="Brown A."/>
            <person name="Chapman S.B."/>
            <person name="Chen Z."/>
            <person name="Dunbar C."/>
            <person name="Freedman E."/>
            <person name="Gearin G."/>
            <person name="Gellesch M."/>
            <person name="Goldberg J."/>
            <person name="Griggs A."/>
            <person name="Gujja S."/>
            <person name="Heiman D."/>
            <person name="Howarth C."/>
            <person name="Larson L."/>
            <person name="Lui A."/>
            <person name="MacDonald P.J.P."/>
            <person name="Montmayeur A."/>
            <person name="Murphy C."/>
            <person name="Neiman D."/>
            <person name="Pearson M."/>
            <person name="Priest M."/>
            <person name="Roberts A."/>
            <person name="Saif S."/>
            <person name="Shea T."/>
            <person name="Shenoy N."/>
            <person name="Sisk P."/>
            <person name="Stolte C."/>
            <person name="Sykes S."/>
            <person name="Wortman J."/>
            <person name="Nusbaum C."/>
            <person name="Birren B."/>
        </authorList>
    </citation>
    <scope>NUCLEOTIDE SEQUENCE [LARGE SCALE GENOMIC DNA]</scope>
    <source>
        <strain evidence="2 3">30_1</strain>
    </source>
</reference>
<evidence type="ECO:0000256" key="1">
    <source>
        <dbReference type="SAM" id="Phobius"/>
    </source>
</evidence>
<feature type="transmembrane region" description="Helical" evidence="1">
    <location>
        <begin position="86"/>
        <end position="108"/>
    </location>
</feature>
<evidence type="ECO:0000313" key="2">
    <source>
        <dbReference type="EMBL" id="EHG29483.1"/>
    </source>
</evidence>
<dbReference type="AlphaFoldDB" id="A0AA87FIL4"/>
<keyword evidence="1" id="KW-0812">Transmembrane</keyword>
<accession>A0AA87FIL4</accession>
<dbReference type="EMBL" id="ADLY01000021">
    <property type="protein sequence ID" value="EHG29483.1"/>
    <property type="molecule type" value="Genomic_DNA"/>
</dbReference>
<gene>
    <name evidence="2" type="ORF">HMPREF9478_01099</name>
</gene>
<dbReference type="Proteomes" id="UP000004393">
    <property type="component" value="Unassembled WGS sequence"/>
</dbReference>
<keyword evidence="1" id="KW-1133">Transmembrane helix</keyword>
<name>A0AA87FIL4_9ENTE</name>
<sequence length="112" mass="12333">MDGMRKSLIDEFSAIYILNLKGAIRGKTKEQSKIEGGNIFDIMTGVTIVILVKDTSKKQQGILHYLDIGDGLTKNEKLSKLEVNPYFSRILSMILSSLICFICSSASANKSS</sequence>